<comment type="subcellular location">
    <subcellularLocation>
        <location evidence="1">Endomembrane system</location>
        <topology evidence="1">Multi-pass membrane protein</topology>
    </subcellularLocation>
</comment>
<feature type="compositionally biased region" description="Polar residues" evidence="6">
    <location>
        <begin position="24"/>
        <end position="55"/>
    </location>
</feature>
<keyword evidence="3" id="KW-0812">Transmembrane</keyword>
<dbReference type="GO" id="GO:0022857">
    <property type="term" value="F:transmembrane transporter activity"/>
    <property type="evidence" value="ECO:0007669"/>
    <property type="project" value="InterPro"/>
</dbReference>
<proteinExistence type="predicted"/>
<evidence type="ECO:0000256" key="2">
    <source>
        <dbReference type="ARBA" id="ARBA00022448"/>
    </source>
</evidence>
<evidence type="ECO:0000313" key="8">
    <source>
        <dbReference type="EMBL" id="CAG8630308.1"/>
    </source>
</evidence>
<organism evidence="8 9">
    <name type="scientific">Ambispora gerdemannii</name>
    <dbReference type="NCBI Taxonomy" id="144530"/>
    <lineage>
        <taxon>Eukaryota</taxon>
        <taxon>Fungi</taxon>
        <taxon>Fungi incertae sedis</taxon>
        <taxon>Mucoromycota</taxon>
        <taxon>Glomeromycotina</taxon>
        <taxon>Glomeromycetes</taxon>
        <taxon>Archaeosporales</taxon>
        <taxon>Ambisporaceae</taxon>
        <taxon>Ambispora</taxon>
    </lineage>
</organism>
<feature type="domain" description="Major facilitator superfamily (MFS) profile" evidence="7">
    <location>
        <begin position="86"/>
        <end position="127"/>
    </location>
</feature>
<evidence type="ECO:0000259" key="7">
    <source>
        <dbReference type="PROSITE" id="PS50850"/>
    </source>
</evidence>
<dbReference type="PANTHER" id="PTHR23501:SF191">
    <property type="entry name" value="VACUOLAR BASIC AMINO ACID TRANSPORTER 4"/>
    <property type="match status" value="1"/>
</dbReference>
<evidence type="ECO:0000256" key="4">
    <source>
        <dbReference type="ARBA" id="ARBA00022989"/>
    </source>
</evidence>
<name>A0A9N9GUA0_9GLOM</name>
<keyword evidence="4" id="KW-1133">Transmembrane helix</keyword>
<dbReference type="OrthoDB" id="2416295at2759"/>
<evidence type="ECO:0000313" key="9">
    <source>
        <dbReference type="Proteomes" id="UP000789831"/>
    </source>
</evidence>
<accession>A0A9N9GUA0</accession>
<feature type="non-terminal residue" evidence="8">
    <location>
        <position position="1"/>
    </location>
</feature>
<dbReference type="PANTHER" id="PTHR23501">
    <property type="entry name" value="MAJOR FACILITATOR SUPERFAMILY"/>
    <property type="match status" value="1"/>
</dbReference>
<gene>
    <name evidence="8" type="ORF">AGERDE_LOCUS10494</name>
</gene>
<dbReference type="PROSITE" id="PS50850">
    <property type="entry name" value="MFS"/>
    <property type="match status" value="1"/>
</dbReference>
<keyword evidence="5" id="KW-0472">Membrane</keyword>
<dbReference type="EMBL" id="CAJVPL010003313">
    <property type="protein sequence ID" value="CAG8630308.1"/>
    <property type="molecule type" value="Genomic_DNA"/>
</dbReference>
<protein>
    <submittedName>
        <fullName evidence="8">10698_t:CDS:1</fullName>
    </submittedName>
</protein>
<evidence type="ECO:0000256" key="5">
    <source>
        <dbReference type="ARBA" id="ARBA00023136"/>
    </source>
</evidence>
<feature type="compositionally biased region" description="Low complexity" evidence="6">
    <location>
        <begin position="9"/>
        <end position="23"/>
    </location>
</feature>
<dbReference type="Proteomes" id="UP000789831">
    <property type="component" value="Unassembled WGS sequence"/>
</dbReference>
<dbReference type="GO" id="GO:0012505">
    <property type="term" value="C:endomembrane system"/>
    <property type="evidence" value="ECO:0007669"/>
    <property type="project" value="UniProtKB-SubCell"/>
</dbReference>
<reference evidence="8" key="1">
    <citation type="submission" date="2021-06" db="EMBL/GenBank/DDBJ databases">
        <authorList>
            <person name="Kallberg Y."/>
            <person name="Tangrot J."/>
            <person name="Rosling A."/>
        </authorList>
    </citation>
    <scope>NUCLEOTIDE SEQUENCE</scope>
    <source>
        <strain evidence="8">MT106</strain>
    </source>
</reference>
<dbReference type="InterPro" id="IPR020846">
    <property type="entry name" value="MFS_dom"/>
</dbReference>
<sequence length="127" mass="13186">HVSNHEESTLSPNLSSTSTISNNDKPSSSIYSEEGTTISSTDQSPNSKINSKMISGVNSGGDIEKASIGDVDTPPAYLKGLELSLVMIGLGLGVFLSALDQTIVATALPQIASDFNALNQIAWACSN</sequence>
<keyword evidence="9" id="KW-1185">Reference proteome</keyword>
<keyword evidence="2" id="KW-0813">Transport</keyword>
<evidence type="ECO:0000256" key="1">
    <source>
        <dbReference type="ARBA" id="ARBA00004127"/>
    </source>
</evidence>
<dbReference type="GO" id="GO:0005886">
    <property type="term" value="C:plasma membrane"/>
    <property type="evidence" value="ECO:0007669"/>
    <property type="project" value="TreeGrafter"/>
</dbReference>
<feature type="region of interest" description="Disordered" evidence="6">
    <location>
        <begin position="1"/>
        <end position="55"/>
    </location>
</feature>
<evidence type="ECO:0000256" key="6">
    <source>
        <dbReference type="SAM" id="MobiDB-lite"/>
    </source>
</evidence>
<comment type="caution">
    <text evidence="8">The sequence shown here is derived from an EMBL/GenBank/DDBJ whole genome shotgun (WGS) entry which is preliminary data.</text>
</comment>
<evidence type="ECO:0000256" key="3">
    <source>
        <dbReference type="ARBA" id="ARBA00022692"/>
    </source>
</evidence>
<dbReference type="AlphaFoldDB" id="A0A9N9GUA0"/>